<reference evidence="2" key="2">
    <citation type="submission" date="2024-06" db="EMBL/GenBank/DDBJ databases">
        <authorList>
            <person name="Petrova K.O."/>
            <person name="Toshchakov S.V."/>
            <person name="Boltjanskaja Y.V."/>
            <person name="Kevbrin V."/>
        </authorList>
    </citation>
    <scope>NUCLEOTIDE SEQUENCE</scope>
    <source>
        <strain evidence="2">Z-910T</strain>
    </source>
</reference>
<dbReference type="EMBL" id="CP158367">
    <property type="protein sequence ID" value="XBX76203.1"/>
    <property type="molecule type" value="Genomic_DNA"/>
</dbReference>
<dbReference type="RefSeq" id="WP_350344937.1">
    <property type="nucleotide sequence ID" value="NZ_CP158367.1"/>
</dbReference>
<dbReference type="InterPro" id="IPR013108">
    <property type="entry name" value="Amidohydro_3"/>
</dbReference>
<evidence type="ECO:0000313" key="2">
    <source>
        <dbReference type="EMBL" id="XBX76203.1"/>
    </source>
</evidence>
<dbReference type="CDD" id="cd01300">
    <property type="entry name" value="YtcJ_like"/>
    <property type="match status" value="1"/>
</dbReference>
<protein>
    <submittedName>
        <fullName evidence="2">Amidohydrolase</fullName>
        <ecNumber evidence="2">3.5.-.-</ecNumber>
    </submittedName>
</protein>
<dbReference type="GO" id="GO:0016810">
    <property type="term" value="F:hydrolase activity, acting on carbon-nitrogen (but not peptide) bonds"/>
    <property type="evidence" value="ECO:0007669"/>
    <property type="project" value="InterPro"/>
</dbReference>
<accession>A0AAU7VQF7</accession>
<dbReference type="PANTHER" id="PTHR22642">
    <property type="entry name" value="IMIDAZOLONEPROPIONASE"/>
    <property type="match status" value="1"/>
</dbReference>
<dbReference type="AlphaFoldDB" id="A0AAU7VQF7"/>
<dbReference type="Gene3D" id="2.30.40.10">
    <property type="entry name" value="Urease, subunit C, domain 1"/>
    <property type="match status" value="1"/>
</dbReference>
<dbReference type="InterPro" id="IPR032466">
    <property type="entry name" value="Metal_Hydrolase"/>
</dbReference>
<organism evidence="2">
    <name type="scientific">Proteinivorax tanatarense</name>
    <dbReference type="NCBI Taxonomy" id="1260629"/>
    <lineage>
        <taxon>Bacteria</taxon>
        <taxon>Bacillati</taxon>
        <taxon>Bacillota</taxon>
        <taxon>Clostridia</taxon>
        <taxon>Eubacteriales</taxon>
        <taxon>Proteinivoracaceae</taxon>
        <taxon>Proteinivorax</taxon>
    </lineage>
</organism>
<evidence type="ECO:0000259" key="1">
    <source>
        <dbReference type="Pfam" id="PF07969"/>
    </source>
</evidence>
<feature type="domain" description="Amidohydrolase 3" evidence="1">
    <location>
        <begin position="41"/>
        <end position="508"/>
    </location>
</feature>
<dbReference type="SUPFAM" id="SSF51338">
    <property type="entry name" value="Composite domain of metallo-dependent hydrolases"/>
    <property type="match status" value="1"/>
</dbReference>
<dbReference type="Pfam" id="PF07969">
    <property type="entry name" value="Amidohydro_3"/>
    <property type="match status" value="1"/>
</dbReference>
<dbReference type="PANTHER" id="PTHR22642:SF2">
    <property type="entry name" value="PROTEIN LONG AFTER FAR-RED 3"/>
    <property type="match status" value="1"/>
</dbReference>
<keyword evidence="2" id="KW-0378">Hydrolase</keyword>
<dbReference type="InterPro" id="IPR033932">
    <property type="entry name" value="YtcJ-like"/>
</dbReference>
<sequence>MSNVLIKNCRLLGENNDCYLHIKDGLIHKINNLYQPMSYDKIIDADSNTVLPGLNDSHIHLLSLSLNNRLLNIRGEITENQLAEICKNANPNYGDWIVGKGYDENKFGSNFSLDKTFLDQYCKDTPTIFYRVCGHVAVLNTVALKKLGITVDTEVSGGEILKDSSGELTGVITEKALGLIKLPKLDDEELVNILTSGIKSIKEMGLTSVQTDDLSLVNDYKTLWNIYLRAVGKEPLRVYLHYNANSINDIKKAAKVFTEIENTTHVKKGSIKIFLDGSLGARTAALKDEYTDRPNYRGVLTYSDCELEKMVEEATKNHMQLALHAIGDKAMEQGINVIKKSKNQKLRHRIIHCQVTDNKIIRDMADLNIIAEVQPAFLITDMDWAENRLGERINGCYAFKTMTKKGVTVSGGSDCPVEPANPFLGIYSAVTRTNLSHQPEGGWLPNEKLSLKEAIKIYTQGSAYASFDENKKGLIKEGYYGDLIILDRNIEKADKTRLKDIKVTKTLIAPMN</sequence>
<gene>
    <name evidence="2" type="ORF">PRVXT_001383</name>
</gene>
<dbReference type="Gene3D" id="3.20.20.140">
    <property type="entry name" value="Metal-dependent hydrolases"/>
    <property type="match status" value="1"/>
</dbReference>
<reference evidence="2" key="1">
    <citation type="journal article" date="2013" name="Extremophiles">
        <title>Proteinivorax tanatarense gen. nov., sp. nov., an anaerobic, haloalkaliphilic, proteolytic bacterium isolated from a decaying algal bloom, and proposal of Proteinivoraceae fam. nov.</title>
        <authorList>
            <person name="Kevbrin V."/>
            <person name="Boltyanskaya Y."/>
            <person name="Zhilina T."/>
            <person name="Kolganova T."/>
            <person name="Lavrentjeva E."/>
            <person name="Kuznetsov B."/>
        </authorList>
    </citation>
    <scope>NUCLEOTIDE SEQUENCE</scope>
    <source>
        <strain evidence="2">Z-910T</strain>
    </source>
</reference>
<name>A0AAU7VQF7_9FIRM</name>
<dbReference type="Gene3D" id="3.10.310.70">
    <property type="match status" value="1"/>
</dbReference>
<dbReference type="EC" id="3.5.-.-" evidence="2"/>
<dbReference type="SUPFAM" id="SSF51556">
    <property type="entry name" value="Metallo-dependent hydrolases"/>
    <property type="match status" value="1"/>
</dbReference>
<proteinExistence type="predicted"/>
<dbReference type="InterPro" id="IPR011059">
    <property type="entry name" value="Metal-dep_hydrolase_composite"/>
</dbReference>